<proteinExistence type="predicted"/>
<feature type="transmembrane region" description="Helical" evidence="5">
    <location>
        <begin position="62"/>
        <end position="81"/>
    </location>
</feature>
<keyword evidence="4 5" id="KW-0472">Membrane</keyword>
<organism evidence="7 8">
    <name type="scientific">Acidiphilium acidophilum</name>
    <name type="common">Thiobacillus acidophilus</name>
    <dbReference type="NCBI Taxonomy" id="76588"/>
    <lineage>
        <taxon>Bacteria</taxon>
        <taxon>Pseudomonadati</taxon>
        <taxon>Pseudomonadota</taxon>
        <taxon>Alphaproteobacteria</taxon>
        <taxon>Acetobacterales</taxon>
        <taxon>Acidocellaceae</taxon>
        <taxon>Acidiphilium</taxon>
    </lineage>
</organism>
<reference evidence="7 8" key="1">
    <citation type="submission" date="2023-11" db="EMBL/GenBank/DDBJ databases">
        <title>MicrobeMod: A computational toolkit for identifying prokaryotic methylation and restriction-modification with nanopore sequencing.</title>
        <authorList>
            <person name="Crits-Christoph A."/>
            <person name="Kang S.C."/>
            <person name="Lee H."/>
            <person name="Ostrov N."/>
        </authorList>
    </citation>
    <scope>NUCLEOTIDE SEQUENCE [LARGE SCALE GENOMIC DNA]</scope>
    <source>
        <strain evidence="7 8">DSMZ 700</strain>
    </source>
</reference>
<evidence type="ECO:0000256" key="3">
    <source>
        <dbReference type="ARBA" id="ARBA00022989"/>
    </source>
</evidence>
<evidence type="ECO:0000313" key="7">
    <source>
        <dbReference type="EMBL" id="MDX5929368.1"/>
    </source>
</evidence>
<feature type="transmembrane region" description="Helical" evidence="5">
    <location>
        <begin position="118"/>
        <end position="139"/>
    </location>
</feature>
<sequence length="214" mass="22896">MALPGEKDIGVWWYCMTSLATDHHLRRVVRLVAVLNLAYFGIEFTVARAIGSVSLFADSIDFLEDASVNVLILVALGWTAGNRSRVGMMLAGILLVPGLATLWMAWEKFNLPLAPNPALLSLTGLGALAVNLSCAFMLARYRQHSGSLTKAAFLSARNDAMANVAIIAAGSMTAFLWVSAWPDLIVGLGIAALNADAAREVWLAARSEHKTAEA</sequence>
<feature type="domain" description="Cation efflux protein transmembrane" evidence="6">
    <location>
        <begin position="31"/>
        <end position="200"/>
    </location>
</feature>
<accession>A0AAW9DK24</accession>
<evidence type="ECO:0000256" key="2">
    <source>
        <dbReference type="ARBA" id="ARBA00022692"/>
    </source>
</evidence>
<dbReference type="SUPFAM" id="SSF161111">
    <property type="entry name" value="Cation efflux protein transmembrane domain-like"/>
    <property type="match status" value="1"/>
</dbReference>
<gene>
    <name evidence="7" type="ORF">SIL87_01130</name>
</gene>
<evidence type="ECO:0000313" key="8">
    <source>
        <dbReference type="Proteomes" id="UP001279553"/>
    </source>
</evidence>
<dbReference type="GO" id="GO:0008324">
    <property type="term" value="F:monoatomic cation transmembrane transporter activity"/>
    <property type="evidence" value="ECO:0007669"/>
    <property type="project" value="InterPro"/>
</dbReference>
<dbReference type="EMBL" id="JAWXYB010000002">
    <property type="protein sequence ID" value="MDX5929368.1"/>
    <property type="molecule type" value="Genomic_DNA"/>
</dbReference>
<dbReference type="GO" id="GO:0016020">
    <property type="term" value="C:membrane"/>
    <property type="evidence" value="ECO:0007669"/>
    <property type="project" value="UniProtKB-SubCell"/>
</dbReference>
<evidence type="ECO:0000259" key="6">
    <source>
        <dbReference type="Pfam" id="PF01545"/>
    </source>
</evidence>
<name>A0AAW9DK24_ACIAO</name>
<keyword evidence="2 5" id="KW-0812">Transmembrane</keyword>
<dbReference type="Proteomes" id="UP001279553">
    <property type="component" value="Unassembled WGS sequence"/>
</dbReference>
<comment type="subcellular location">
    <subcellularLocation>
        <location evidence="1">Membrane</location>
        <topology evidence="1">Multi-pass membrane protein</topology>
    </subcellularLocation>
</comment>
<evidence type="ECO:0000256" key="5">
    <source>
        <dbReference type="SAM" id="Phobius"/>
    </source>
</evidence>
<feature type="transmembrane region" description="Helical" evidence="5">
    <location>
        <begin position="160"/>
        <end position="178"/>
    </location>
</feature>
<keyword evidence="3 5" id="KW-1133">Transmembrane helix</keyword>
<feature type="transmembrane region" description="Helical" evidence="5">
    <location>
        <begin position="28"/>
        <end position="50"/>
    </location>
</feature>
<dbReference type="Pfam" id="PF01545">
    <property type="entry name" value="Cation_efflux"/>
    <property type="match status" value="1"/>
</dbReference>
<dbReference type="Gene3D" id="1.20.1510.10">
    <property type="entry name" value="Cation efflux protein transmembrane domain"/>
    <property type="match status" value="1"/>
</dbReference>
<evidence type="ECO:0000256" key="4">
    <source>
        <dbReference type="ARBA" id="ARBA00023136"/>
    </source>
</evidence>
<protein>
    <submittedName>
        <fullName evidence="7">Cation transporter</fullName>
    </submittedName>
</protein>
<dbReference type="InterPro" id="IPR027469">
    <property type="entry name" value="Cation_efflux_TMD_sf"/>
</dbReference>
<dbReference type="InterPro" id="IPR058533">
    <property type="entry name" value="Cation_efflux_TM"/>
</dbReference>
<dbReference type="AlphaFoldDB" id="A0AAW9DK24"/>
<feature type="transmembrane region" description="Helical" evidence="5">
    <location>
        <begin position="88"/>
        <end position="106"/>
    </location>
</feature>
<comment type="caution">
    <text evidence="7">The sequence shown here is derived from an EMBL/GenBank/DDBJ whole genome shotgun (WGS) entry which is preliminary data.</text>
</comment>
<evidence type="ECO:0000256" key="1">
    <source>
        <dbReference type="ARBA" id="ARBA00004141"/>
    </source>
</evidence>
<keyword evidence="8" id="KW-1185">Reference proteome</keyword>